<evidence type="ECO:0000313" key="3">
    <source>
        <dbReference type="Proteomes" id="UP001551675"/>
    </source>
</evidence>
<evidence type="ECO:0008006" key="4">
    <source>
        <dbReference type="Google" id="ProtNLM"/>
    </source>
</evidence>
<sequence>MNELKYREQLERVDADLVRLRQEVVDMRREIGERGAGPTDAAEMSAVITQVEQQEALIEDLELRREQLLRRLGQA</sequence>
<evidence type="ECO:0000256" key="1">
    <source>
        <dbReference type="SAM" id="Coils"/>
    </source>
</evidence>
<dbReference type="RefSeq" id="WP_061260072.1">
    <property type="nucleotide sequence ID" value="NZ_JBFALK010000018.1"/>
</dbReference>
<reference evidence="2 3" key="1">
    <citation type="submission" date="2024-06" db="EMBL/GenBank/DDBJ databases">
        <title>The Natural Products Discovery Center: Release of the First 8490 Sequenced Strains for Exploring Actinobacteria Biosynthetic Diversity.</title>
        <authorList>
            <person name="Kalkreuter E."/>
            <person name="Kautsar S.A."/>
            <person name="Yang D."/>
            <person name="Bader C.D."/>
            <person name="Teijaro C.N."/>
            <person name="Fluegel L."/>
            <person name="Davis C.M."/>
            <person name="Simpson J.R."/>
            <person name="Lauterbach L."/>
            <person name="Steele A.D."/>
            <person name="Gui C."/>
            <person name="Meng S."/>
            <person name="Li G."/>
            <person name="Viehrig K."/>
            <person name="Ye F."/>
            <person name="Su P."/>
            <person name="Kiefer A.F."/>
            <person name="Nichols A."/>
            <person name="Cepeda A.J."/>
            <person name="Yan W."/>
            <person name="Fan B."/>
            <person name="Jiang Y."/>
            <person name="Adhikari A."/>
            <person name="Zheng C.-J."/>
            <person name="Schuster L."/>
            <person name="Cowan T.M."/>
            <person name="Smanski M.J."/>
            <person name="Chevrette M.G."/>
            <person name="De Carvalho L.P.S."/>
            <person name="Shen B."/>
        </authorList>
    </citation>
    <scope>NUCLEOTIDE SEQUENCE [LARGE SCALE GENOMIC DNA]</scope>
    <source>
        <strain evidence="2 3">NPDC050100</strain>
    </source>
</reference>
<protein>
    <recommendedName>
        <fullName evidence="4">DUF342 domain-containing protein</fullName>
    </recommendedName>
</protein>
<proteinExistence type="predicted"/>
<organism evidence="2 3">
    <name type="scientific">Microtetraspora glauca</name>
    <dbReference type="NCBI Taxonomy" id="1996"/>
    <lineage>
        <taxon>Bacteria</taxon>
        <taxon>Bacillati</taxon>
        <taxon>Actinomycetota</taxon>
        <taxon>Actinomycetes</taxon>
        <taxon>Streptosporangiales</taxon>
        <taxon>Streptosporangiaceae</taxon>
        <taxon>Microtetraspora</taxon>
    </lineage>
</organism>
<dbReference type="Proteomes" id="UP001551675">
    <property type="component" value="Unassembled WGS sequence"/>
</dbReference>
<keyword evidence="1" id="KW-0175">Coiled coil</keyword>
<accession>A0ABV3GMD2</accession>
<comment type="caution">
    <text evidence="2">The sequence shown here is derived from an EMBL/GenBank/DDBJ whole genome shotgun (WGS) entry which is preliminary data.</text>
</comment>
<dbReference type="EMBL" id="JBFALK010000018">
    <property type="protein sequence ID" value="MEV0972797.1"/>
    <property type="molecule type" value="Genomic_DNA"/>
</dbReference>
<feature type="coiled-coil region" evidence="1">
    <location>
        <begin position="3"/>
        <end position="71"/>
    </location>
</feature>
<gene>
    <name evidence="2" type="ORF">AB0I59_29690</name>
</gene>
<keyword evidence="3" id="KW-1185">Reference proteome</keyword>
<name>A0ABV3GMD2_MICGL</name>
<evidence type="ECO:0000313" key="2">
    <source>
        <dbReference type="EMBL" id="MEV0972797.1"/>
    </source>
</evidence>